<evidence type="ECO:0000313" key="3">
    <source>
        <dbReference type="Proteomes" id="UP001227192"/>
    </source>
</evidence>
<reference evidence="2" key="1">
    <citation type="submission" date="2015-06" db="EMBL/GenBank/DDBJ databases">
        <authorList>
            <person name="Nguyen H."/>
        </authorList>
    </citation>
    <scope>NUCLEOTIDE SEQUENCE</scope>
    <source>
        <strain evidence="2">DAOM 180753</strain>
    </source>
</reference>
<protein>
    <submittedName>
        <fullName evidence="2">Uncharacterized protein</fullName>
    </submittedName>
</protein>
<name>A0AAI9T8L1_PENTH</name>
<accession>A0AAI9T8L1</accession>
<feature type="transmembrane region" description="Helical" evidence="1">
    <location>
        <begin position="76"/>
        <end position="98"/>
    </location>
</feature>
<organism evidence="2 3">
    <name type="scientific">Penicillium thymicola</name>
    <dbReference type="NCBI Taxonomy" id="293382"/>
    <lineage>
        <taxon>Eukaryota</taxon>
        <taxon>Fungi</taxon>
        <taxon>Dikarya</taxon>
        <taxon>Ascomycota</taxon>
        <taxon>Pezizomycotina</taxon>
        <taxon>Eurotiomycetes</taxon>
        <taxon>Eurotiomycetidae</taxon>
        <taxon>Eurotiales</taxon>
        <taxon>Aspergillaceae</taxon>
        <taxon>Penicillium</taxon>
    </lineage>
</organism>
<reference evidence="2" key="2">
    <citation type="journal article" date="2016" name="Fungal Biol.">
        <title>Ochratoxin A production by Penicillium thymicola.</title>
        <authorList>
            <person name="Nguyen H.D.T."/>
            <person name="McMullin D.R."/>
            <person name="Ponomareva E."/>
            <person name="Riley R."/>
            <person name="Pomraning K.R."/>
            <person name="Baker S.E."/>
            <person name="Seifert K.A."/>
        </authorList>
    </citation>
    <scope>NUCLEOTIDE SEQUENCE</scope>
    <source>
        <strain evidence="2">DAOM 180753</strain>
    </source>
</reference>
<dbReference type="Proteomes" id="UP001227192">
    <property type="component" value="Unassembled WGS sequence"/>
</dbReference>
<keyword evidence="1" id="KW-0812">Transmembrane</keyword>
<gene>
    <name evidence="2" type="ORF">VN97_g10650</name>
</gene>
<keyword evidence="3" id="KW-1185">Reference proteome</keyword>
<keyword evidence="1" id="KW-0472">Membrane</keyword>
<dbReference type="AlphaFoldDB" id="A0AAI9T8L1"/>
<evidence type="ECO:0000313" key="2">
    <source>
        <dbReference type="EMBL" id="KAJ9482776.1"/>
    </source>
</evidence>
<proteinExistence type="predicted"/>
<evidence type="ECO:0000256" key="1">
    <source>
        <dbReference type="SAM" id="Phobius"/>
    </source>
</evidence>
<sequence length="235" mass="25884">MIFFPSSALAAYICCNVINVVTPRGGMSSEQYPLEHLCRNTGAASELSGYRVTKLSNHSRLFSTPGEHLANYDSSYVVTSLCVTWLFLPLLPLSIFLFPTITLTTIQPWTFRLTSTIGTTLQWSRARPGPCGVAGHSPRYDEEMDQGICSYNSRCHRMTGVRSSQLMGRTVTLFQISRISPGVGMGFFTYQLTGCSEIILSKLDLDNTSERTCVTFDCSPVLCFVSGSAHVILCC</sequence>
<keyword evidence="1" id="KW-1133">Transmembrane helix</keyword>
<comment type="caution">
    <text evidence="2">The sequence shown here is derived from an EMBL/GenBank/DDBJ whole genome shotgun (WGS) entry which is preliminary data.</text>
</comment>
<dbReference type="EMBL" id="LACB01000512">
    <property type="protein sequence ID" value="KAJ9482776.1"/>
    <property type="molecule type" value="Genomic_DNA"/>
</dbReference>